<accession>A0ABS4E6M4</accession>
<organism evidence="1 2">
    <name type="scientific">Rhizobium halophytocola</name>
    <dbReference type="NCBI Taxonomy" id="735519"/>
    <lineage>
        <taxon>Bacteria</taxon>
        <taxon>Pseudomonadati</taxon>
        <taxon>Pseudomonadota</taxon>
        <taxon>Alphaproteobacteria</taxon>
        <taxon>Hyphomicrobiales</taxon>
        <taxon>Rhizobiaceae</taxon>
        <taxon>Rhizobium/Agrobacterium group</taxon>
        <taxon>Rhizobium</taxon>
    </lineage>
</organism>
<dbReference type="RefSeq" id="WP_209949560.1">
    <property type="nucleotide sequence ID" value="NZ_JAGGJU010000023.1"/>
</dbReference>
<protein>
    <submittedName>
        <fullName evidence="1">Uncharacterized protein</fullName>
    </submittedName>
</protein>
<dbReference type="Proteomes" id="UP000759443">
    <property type="component" value="Unassembled WGS sequence"/>
</dbReference>
<dbReference type="EMBL" id="JAGGJU010000023">
    <property type="protein sequence ID" value="MBP1853590.1"/>
    <property type="molecule type" value="Genomic_DNA"/>
</dbReference>
<sequence>MKDDVRRGLVYVAMCSDESIKVVCKSEPFKDFLLANEFTFEPLPQFYEEVFGDVKGMYFVRRAINEDERVAVLDRLRNAGIPFSGGKAWSPQDVFEALRDSGKLNGTYLALDWMGDGAFELVVK</sequence>
<proteinExistence type="predicted"/>
<gene>
    <name evidence="1" type="ORF">J2Z17_005059</name>
</gene>
<comment type="caution">
    <text evidence="1">The sequence shown here is derived from an EMBL/GenBank/DDBJ whole genome shotgun (WGS) entry which is preliminary data.</text>
</comment>
<name>A0ABS4E6M4_9HYPH</name>
<evidence type="ECO:0000313" key="2">
    <source>
        <dbReference type="Proteomes" id="UP000759443"/>
    </source>
</evidence>
<reference evidence="1 2" key="1">
    <citation type="submission" date="2021-03" db="EMBL/GenBank/DDBJ databases">
        <title>Genomic Encyclopedia of Type Strains, Phase IV (KMG-IV): sequencing the most valuable type-strain genomes for metagenomic binning, comparative biology and taxonomic classification.</title>
        <authorList>
            <person name="Goeker M."/>
        </authorList>
    </citation>
    <scope>NUCLEOTIDE SEQUENCE [LARGE SCALE GENOMIC DNA]</scope>
    <source>
        <strain evidence="1 2">DSM 21600</strain>
    </source>
</reference>
<evidence type="ECO:0000313" key="1">
    <source>
        <dbReference type="EMBL" id="MBP1853590.1"/>
    </source>
</evidence>
<keyword evidence="2" id="KW-1185">Reference proteome</keyword>